<feature type="domain" description="NADAR" evidence="1">
    <location>
        <begin position="4"/>
        <end position="145"/>
    </location>
</feature>
<dbReference type="Proteomes" id="UP000320762">
    <property type="component" value="Unassembled WGS sequence"/>
</dbReference>
<gene>
    <name evidence="2" type="ORF">BD626DRAFT_367817</name>
</gene>
<organism evidence="2 3">
    <name type="scientific">Schizophyllum amplum</name>
    <dbReference type="NCBI Taxonomy" id="97359"/>
    <lineage>
        <taxon>Eukaryota</taxon>
        <taxon>Fungi</taxon>
        <taxon>Dikarya</taxon>
        <taxon>Basidiomycota</taxon>
        <taxon>Agaricomycotina</taxon>
        <taxon>Agaricomycetes</taxon>
        <taxon>Agaricomycetidae</taxon>
        <taxon>Agaricales</taxon>
        <taxon>Schizophyllaceae</taxon>
        <taxon>Schizophyllum</taxon>
    </lineage>
</organism>
<feature type="non-terminal residue" evidence="2">
    <location>
        <position position="145"/>
    </location>
</feature>
<dbReference type="NCBIfam" id="TIGR02464">
    <property type="entry name" value="ribofla_fusion"/>
    <property type="match status" value="1"/>
</dbReference>
<dbReference type="OrthoDB" id="206452at2759"/>
<evidence type="ECO:0000313" key="2">
    <source>
        <dbReference type="EMBL" id="TRM64439.1"/>
    </source>
</evidence>
<reference evidence="2 3" key="1">
    <citation type="journal article" date="2019" name="New Phytol.">
        <title>Comparative genomics reveals unique wood-decay strategies and fruiting body development in the Schizophyllaceae.</title>
        <authorList>
            <person name="Almasi E."/>
            <person name="Sahu N."/>
            <person name="Krizsan K."/>
            <person name="Balint B."/>
            <person name="Kovacs G.M."/>
            <person name="Kiss B."/>
            <person name="Cseklye J."/>
            <person name="Drula E."/>
            <person name="Henrissat B."/>
            <person name="Nagy I."/>
            <person name="Chovatia M."/>
            <person name="Adam C."/>
            <person name="LaButti K."/>
            <person name="Lipzen A."/>
            <person name="Riley R."/>
            <person name="Grigoriev I.V."/>
            <person name="Nagy L.G."/>
        </authorList>
    </citation>
    <scope>NUCLEOTIDE SEQUENCE [LARGE SCALE GENOMIC DNA]</scope>
    <source>
        <strain evidence="2 3">NL-1724</strain>
    </source>
</reference>
<dbReference type="InterPro" id="IPR037238">
    <property type="entry name" value="YbiA-like_sf"/>
</dbReference>
<feature type="non-terminal residue" evidence="2">
    <location>
        <position position="1"/>
    </location>
</feature>
<dbReference type="SUPFAM" id="SSF143990">
    <property type="entry name" value="YbiA-like"/>
    <property type="match status" value="1"/>
</dbReference>
<name>A0A550CI21_9AGAR</name>
<protein>
    <submittedName>
        <fullName evidence="2">DUF1768-domain-containing protein</fullName>
    </submittedName>
</protein>
<keyword evidence="3" id="KW-1185">Reference proteome</keyword>
<evidence type="ECO:0000259" key="1">
    <source>
        <dbReference type="Pfam" id="PF08719"/>
    </source>
</evidence>
<proteinExistence type="predicted"/>
<dbReference type="EMBL" id="VDMD01000007">
    <property type="protein sequence ID" value="TRM64439.1"/>
    <property type="molecule type" value="Genomic_DNA"/>
</dbReference>
<dbReference type="InterPro" id="IPR012816">
    <property type="entry name" value="NADAR"/>
</dbReference>
<dbReference type="STRING" id="97359.A0A550CI21"/>
<comment type="caution">
    <text evidence="2">The sequence shown here is derived from an EMBL/GenBank/DDBJ whole genome shotgun (WGS) entry which is preliminary data.</text>
</comment>
<evidence type="ECO:0000313" key="3">
    <source>
        <dbReference type="Proteomes" id="UP000320762"/>
    </source>
</evidence>
<dbReference type="Pfam" id="PF08719">
    <property type="entry name" value="NADAR"/>
    <property type="match status" value="1"/>
</dbReference>
<dbReference type="CDD" id="cd15457">
    <property type="entry name" value="NADAR"/>
    <property type="match status" value="1"/>
</dbReference>
<dbReference type="Gene3D" id="1.10.357.40">
    <property type="entry name" value="YbiA-like"/>
    <property type="match status" value="1"/>
</dbReference>
<dbReference type="AlphaFoldDB" id="A0A550CI21"/>
<sequence length="145" mass="17396">RILFHDKRKPHYGFTNLSKHNVFYDGKLYPTSEHLFQALKFLKVKPDLAEHIRMCSDKPRRAIEEAHRLRKSRRSDWKDVRIRMMYRAIRHKFKQHHTLRQELLDTGNAKLVEASPTDDFWGIGKDGKGRNELGKALMRLRDEFR</sequence>
<accession>A0A550CI21</accession>